<organism evidence="1">
    <name type="scientific">viral metagenome</name>
    <dbReference type="NCBI Taxonomy" id="1070528"/>
    <lineage>
        <taxon>unclassified sequences</taxon>
        <taxon>metagenomes</taxon>
        <taxon>organismal metagenomes</taxon>
    </lineage>
</organism>
<accession>A0A6C0CIG4</accession>
<protein>
    <submittedName>
        <fullName evidence="1">Uncharacterized protein</fullName>
    </submittedName>
</protein>
<proteinExistence type="predicted"/>
<dbReference type="EMBL" id="MN739409">
    <property type="protein sequence ID" value="QHT03345.1"/>
    <property type="molecule type" value="Genomic_DNA"/>
</dbReference>
<dbReference type="AlphaFoldDB" id="A0A6C0CIG4"/>
<name>A0A6C0CIG4_9ZZZZ</name>
<reference evidence="1" key="1">
    <citation type="journal article" date="2020" name="Nature">
        <title>Giant virus diversity and host interactions through global metagenomics.</title>
        <authorList>
            <person name="Schulz F."/>
            <person name="Roux S."/>
            <person name="Paez-Espino D."/>
            <person name="Jungbluth S."/>
            <person name="Walsh D.A."/>
            <person name="Denef V.J."/>
            <person name="McMahon K.D."/>
            <person name="Konstantinidis K.T."/>
            <person name="Eloe-Fadrosh E.A."/>
            <person name="Kyrpides N.C."/>
            <person name="Woyke T."/>
        </authorList>
    </citation>
    <scope>NUCLEOTIDE SEQUENCE</scope>
    <source>
        <strain evidence="1">GVMAG-M-3300020728-1</strain>
    </source>
</reference>
<evidence type="ECO:0000313" key="1">
    <source>
        <dbReference type="EMBL" id="QHT03345.1"/>
    </source>
</evidence>
<sequence>MSVVYRTTGKKDIPVGDNTYAALSEDVVFTTSPDYDEGYAVVITKDSSKKEKKSKKERKTESVD</sequence>